<dbReference type="SUPFAM" id="SSF52540">
    <property type="entry name" value="P-loop containing nucleoside triphosphate hydrolases"/>
    <property type="match status" value="1"/>
</dbReference>
<dbReference type="Gene3D" id="3.40.50.300">
    <property type="entry name" value="P-loop containing nucleotide triphosphate hydrolases"/>
    <property type="match status" value="1"/>
</dbReference>
<dbReference type="Proteomes" id="UP001153069">
    <property type="component" value="Unassembled WGS sequence"/>
</dbReference>
<proteinExistence type="predicted"/>
<accession>A0A9N8EIA1</accession>
<evidence type="ECO:0000313" key="1">
    <source>
        <dbReference type="EMBL" id="CAB9521841.1"/>
    </source>
</evidence>
<protein>
    <submittedName>
        <fullName evidence="1">Uncharacterized protein</fullName>
    </submittedName>
</protein>
<dbReference type="OrthoDB" id="67991at2759"/>
<reference evidence="1" key="1">
    <citation type="submission" date="2020-06" db="EMBL/GenBank/DDBJ databases">
        <authorList>
            <consortium name="Plant Systems Biology data submission"/>
        </authorList>
    </citation>
    <scope>NUCLEOTIDE SEQUENCE</scope>
    <source>
        <strain evidence="1">D6</strain>
    </source>
</reference>
<organism evidence="1 2">
    <name type="scientific">Seminavis robusta</name>
    <dbReference type="NCBI Taxonomy" id="568900"/>
    <lineage>
        <taxon>Eukaryota</taxon>
        <taxon>Sar</taxon>
        <taxon>Stramenopiles</taxon>
        <taxon>Ochrophyta</taxon>
        <taxon>Bacillariophyta</taxon>
        <taxon>Bacillariophyceae</taxon>
        <taxon>Bacillariophycidae</taxon>
        <taxon>Naviculales</taxon>
        <taxon>Naviculaceae</taxon>
        <taxon>Seminavis</taxon>
    </lineage>
</organism>
<sequence>MGMRASRSVVILCPRHSGYATVDKPNKVLPVLDPVQAEAQGPCDGCAEFPLFPAFARFYTRQTDDSTVSTYCPLTQPRNCFHWDLCHHHDVCSGSKKPKIEQESQSPLSFQSDGITPRKAHLKRDETVDEIYEKALVHQHVVVGSPPSSGKTSLLQLLKLKLRGLANDPTPARINMTSDRSVEELMDDLRDYGITKKVKDLEKVKNTWILIDDAQNAFDEKFNPFWEFLVKHVASVDELKEELIVVIASTYDLNTPKSPVNFADLHHIEPNATEAEARELFNICAEDINCRHMSRFCETLIDISRLASEDKSSLSPPDPPLYHLGVIMAGLRVLKDNKKDQRLRVLSEDDMLQEIRCSNMMNHLNRCFPERLNDLVKRSVESISARRLRDAAKDGFPKEAAFQHLFCEAMSKLLPIQHSVIPELNTFAKNSDLDVVTGELDFYINGSLKWVLELLRNGNKIGEHLQRFDPAQGKYRQVDFNDYLVVDCRSARQGVVHGAGAADRCTLFFADDFKTCVCQMRMKEEIEITLSN</sequence>
<comment type="caution">
    <text evidence="1">The sequence shown here is derived from an EMBL/GenBank/DDBJ whole genome shotgun (WGS) entry which is preliminary data.</text>
</comment>
<dbReference type="InterPro" id="IPR027417">
    <property type="entry name" value="P-loop_NTPase"/>
</dbReference>
<name>A0A9N8EIA1_9STRA</name>
<dbReference type="EMBL" id="CAICTM010001236">
    <property type="protein sequence ID" value="CAB9521841.1"/>
    <property type="molecule type" value="Genomic_DNA"/>
</dbReference>
<dbReference type="AlphaFoldDB" id="A0A9N8EIA1"/>
<evidence type="ECO:0000313" key="2">
    <source>
        <dbReference type="Proteomes" id="UP001153069"/>
    </source>
</evidence>
<keyword evidence="2" id="KW-1185">Reference proteome</keyword>
<gene>
    <name evidence="1" type="ORF">SEMRO_1238_G255260.1</name>
</gene>